<dbReference type="Gramene" id="KCW52264">
    <property type="protein sequence ID" value="KCW52264"/>
    <property type="gene ID" value="EUGRSUZ_J01683"/>
</dbReference>
<dbReference type="eggNOG" id="ENOG502QR4P">
    <property type="taxonomic scope" value="Eukaryota"/>
</dbReference>
<dbReference type="OMA" id="GEHHHES"/>
<feature type="transmembrane region" description="Helical" evidence="1">
    <location>
        <begin position="416"/>
        <end position="433"/>
    </location>
</feature>
<dbReference type="EMBL" id="KK198762">
    <property type="protein sequence ID" value="KCW52264.1"/>
    <property type="molecule type" value="Genomic_DNA"/>
</dbReference>
<name>A0A059AET7_EUCGR</name>
<dbReference type="AlphaFoldDB" id="A0A059AET7"/>
<keyword evidence="1" id="KW-0812">Transmembrane</keyword>
<feature type="non-terminal residue" evidence="2">
    <location>
        <position position="435"/>
    </location>
</feature>
<reference evidence="2" key="1">
    <citation type="submission" date="2013-07" db="EMBL/GenBank/DDBJ databases">
        <title>The genome of Eucalyptus grandis.</title>
        <authorList>
            <person name="Schmutz J."/>
            <person name="Hayes R."/>
            <person name="Myburg A."/>
            <person name="Tuskan G."/>
            <person name="Grattapaglia D."/>
            <person name="Rokhsar D.S."/>
        </authorList>
    </citation>
    <scope>NUCLEOTIDE SEQUENCE</scope>
    <source>
        <tissue evidence="2">Leaf extractions</tissue>
    </source>
</reference>
<dbReference type="PANTHER" id="PTHR31170:SF18">
    <property type="entry name" value="(WILD MALAYSIAN BANANA) HYPOTHETICAL PROTEIN"/>
    <property type="match status" value="1"/>
</dbReference>
<gene>
    <name evidence="2" type="ORF">EUGRSUZ_J01683</name>
</gene>
<evidence type="ECO:0000313" key="2">
    <source>
        <dbReference type="EMBL" id="KCW52264.1"/>
    </source>
</evidence>
<dbReference type="InterPro" id="IPR004158">
    <property type="entry name" value="DUF247_pln"/>
</dbReference>
<dbReference type="Pfam" id="PF03140">
    <property type="entry name" value="DUF247"/>
    <property type="match status" value="1"/>
</dbReference>
<keyword evidence="1" id="KW-0472">Membrane</keyword>
<evidence type="ECO:0000256" key="1">
    <source>
        <dbReference type="SAM" id="Phobius"/>
    </source>
</evidence>
<accession>A0A059AET7</accession>
<keyword evidence="1" id="KW-1133">Transmembrane helix</keyword>
<organism evidence="2">
    <name type="scientific">Eucalyptus grandis</name>
    <name type="common">Flooded gum</name>
    <dbReference type="NCBI Taxonomy" id="71139"/>
    <lineage>
        <taxon>Eukaryota</taxon>
        <taxon>Viridiplantae</taxon>
        <taxon>Streptophyta</taxon>
        <taxon>Embryophyta</taxon>
        <taxon>Tracheophyta</taxon>
        <taxon>Spermatophyta</taxon>
        <taxon>Magnoliopsida</taxon>
        <taxon>eudicotyledons</taxon>
        <taxon>Gunneridae</taxon>
        <taxon>Pentapetalae</taxon>
        <taxon>rosids</taxon>
        <taxon>malvids</taxon>
        <taxon>Myrtales</taxon>
        <taxon>Myrtaceae</taxon>
        <taxon>Myrtoideae</taxon>
        <taxon>Eucalypteae</taxon>
        <taxon>Eucalyptus</taxon>
    </lineage>
</organism>
<dbReference type="STRING" id="71139.A0A059AET7"/>
<proteinExistence type="predicted"/>
<dbReference type="InParanoid" id="A0A059AET7"/>
<protein>
    <submittedName>
        <fullName evidence="2">Uncharacterized protein</fullName>
    </submittedName>
</protein>
<sequence length="435" mass="50484">MLSDDEEQRYWKTRSIYRVPARITALNCQAYRPQVVSFGPYHHGEDHLLPMEEHKCRAVRHFLRRSGKCREHFFESLREVAWDLEESYNALDLKWKAGNGEGAAPLFLELMVTDGCFMLEILRFAADEVHDYAPNDPIFSKHGELYIMPDIRHDMLMLENQLPMLVLDRLVAVESHGEKDDESVNRLIFKSWFHGKDITGMGKCLHVLDVYRKHKLKEPKKKDNVERKYSEEIIRSRLHVLDVFRKHMRKKPKDNVEMKDGMKLIRSASATELSEHGIQFKNSKTRSLNDISFEGGVLRLPTIVVGDKIESVFLNLMAFERFHVGAGNEVTSYICFMDYIIDKGQDVALLRAQGILQNDLESDEAVAKLFNLLAKGATMDSDSSINGVLTKVEQYYSNRWNMWRVNFFHTYFRNPWVTLSLIAAVFLFALTIIQT</sequence>
<dbReference type="PANTHER" id="PTHR31170">
    <property type="entry name" value="BNAC04G53230D PROTEIN"/>
    <property type="match status" value="1"/>
</dbReference>